<dbReference type="Proteomes" id="UP000582659">
    <property type="component" value="Unassembled WGS sequence"/>
</dbReference>
<keyword evidence="10" id="KW-0175">Coiled coil</keyword>
<dbReference type="OrthoDB" id="10264220at2759"/>
<dbReference type="AlphaFoldDB" id="A0A1I7SVX9"/>
<keyword evidence="13" id="KW-1185">Reference proteome</keyword>
<feature type="transmembrane region" description="Helical" evidence="9">
    <location>
        <begin position="447"/>
        <end position="465"/>
    </location>
</feature>
<gene>
    <name evidence="11" type="ORF">BXYJ_LOCUS4309</name>
</gene>
<evidence type="ECO:0000313" key="14">
    <source>
        <dbReference type="WBParaSite" id="BXY_1720900.1"/>
    </source>
</evidence>
<keyword evidence="6 9" id="KW-1133">Transmembrane helix</keyword>
<evidence type="ECO:0000256" key="2">
    <source>
        <dbReference type="ARBA" id="ARBA00009904"/>
    </source>
</evidence>
<dbReference type="Proteomes" id="UP000095284">
    <property type="component" value="Unplaced"/>
</dbReference>
<dbReference type="GO" id="GO:0005886">
    <property type="term" value="C:plasma membrane"/>
    <property type="evidence" value="ECO:0007669"/>
    <property type="project" value="TreeGrafter"/>
</dbReference>
<keyword evidence="7 9" id="KW-0406">Ion transport</keyword>
<feature type="coiled-coil region" evidence="10">
    <location>
        <begin position="49"/>
        <end position="105"/>
    </location>
</feature>
<dbReference type="InterPro" id="IPR002490">
    <property type="entry name" value="V-ATPase_116kDa_su"/>
</dbReference>
<evidence type="ECO:0000256" key="7">
    <source>
        <dbReference type="ARBA" id="ARBA00023065"/>
    </source>
</evidence>
<dbReference type="EMBL" id="CAJFCV020000002">
    <property type="protein sequence ID" value="CAG9098477.1"/>
    <property type="molecule type" value="Genomic_DNA"/>
</dbReference>
<evidence type="ECO:0000256" key="1">
    <source>
        <dbReference type="ARBA" id="ARBA00004141"/>
    </source>
</evidence>
<evidence type="ECO:0000313" key="11">
    <source>
        <dbReference type="EMBL" id="CAD5215997.1"/>
    </source>
</evidence>
<comment type="subcellular location">
    <subcellularLocation>
        <location evidence="1">Membrane</location>
        <topology evidence="1">Multi-pass membrane protein</topology>
    </subcellularLocation>
</comment>
<evidence type="ECO:0000313" key="13">
    <source>
        <dbReference type="Proteomes" id="UP000659654"/>
    </source>
</evidence>
<keyword evidence="4 9" id="KW-0812">Transmembrane</keyword>
<dbReference type="Pfam" id="PF01496">
    <property type="entry name" value="V_ATPase_I"/>
    <property type="match status" value="1"/>
</dbReference>
<evidence type="ECO:0000256" key="10">
    <source>
        <dbReference type="SAM" id="Coils"/>
    </source>
</evidence>
<evidence type="ECO:0000256" key="3">
    <source>
        <dbReference type="ARBA" id="ARBA00022448"/>
    </source>
</evidence>
<keyword evidence="3 9" id="KW-0813">Transport</keyword>
<keyword evidence="5 9" id="KW-0375">Hydrogen ion transport</keyword>
<feature type="transmembrane region" description="Helical" evidence="9">
    <location>
        <begin position="402"/>
        <end position="427"/>
    </location>
</feature>
<organism evidence="12 14">
    <name type="scientific">Bursaphelenchus xylophilus</name>
    <name type="common">Pinewood nematode worm</name>
    <name type="synonym">Aphelenchoides xylophilus</name>
    <dbReference type="NCBI Taxonomy" id="6326"/>
    <lineage>
        <taxon>Eukaryota</taxon>
        <taxon>Metazoa</taxon>
        <taxon>Ecdysozoa</taxon>
        <taxon>Nematoda</taxon>
        <taxon>Chromadorea</taxon>
        <taxon>Rhabditida</taxon>
        <taxon>Tylenchina</taxon>
        <taxon>Tylenchomorpha</taxon>
        <taxon>Aphelenchoidea</taxon>
        <taxon>Aphelenchoididae</taxon>
        <taxon>Bursaphelenchus</taxon>
    </lineage>
</organism>
<dbReference type="Proteomes" id="UP000659654">
    <property type="component" value="Unassembled WGS sequence"/>
</dbReference>
<evidence type="ECO:0000256" key="4">
    <source>
        <dbReference type="ARBA" id="ARBA00022692"/>
    </source>
</evidence>
<evidence type="ECO:0000256" key="6">
    <source>
        <dbReference type="ARBA" id="ARBA00022989"/>
    </source>
</evidence>
<dbReference type="GO" id="GO:0046961">
    <property type="term" value="F:proton-transporting ATPase activity, rotational mechanism"/>
    <property type="evidence" value="ECO:0007669"/>
    <property type="project" value="InterPro"/>
</dbReference>
<name>A0A1I7SVX9_BURXY</name>
<dbReference type="GO" id="GO:0007035">
    <property type="term" value="P:vacuolar acidification"/>
    <property type="evidence" value="ECO:0007669"/>
    <property type="project" value="TreeGrafter"/>
</dbReference>
<evidence type="ECO:0000256" key="9">
    <source>
        <dbReference type="RuleBase" id="RU361189"/>
    </source>
</evidence>
<proteinExistence type="inferred from homology"/>
<feature type="transmembrane region" description="Helical" evidence="9">
    <location>
        <begin position="573"/>
        <end position="597"/>
    </location>
</feature>
<dbReference type="PANTHER" id="PTHR11629">
    <property type="entry name" value="VACUOLAR PROTON ATPASES"/>
    <property type="match status" value="1"/>
</dbReference>
<dbReference type="GO" id="GO:0000220">
    <property type="term" value="C:vacuolar proton-transporting V-type ATPase, V0 domain"/>
    <property type="evidence" value="ECO:0007669"/>
    <property type="project" value="InterPro"/>
</dbReference>
<reference evidence="14" key="1">
    <citation type="submission" date="2016-11" db="UniProtKB">
        <authorList>
            <consortium name="WormBaseParasite"/>
        </authorList>
    </citation>
    <scope>IDENTIFICATION</scope>
</reference>
<reference evidence="11" key="2">
    <citation type="submission" date="2020-09" db="EMBL/GenBank/DDBJ databases">
        <authorList>
            <person name="Kikuchi T."/>
        </authorList>
    </citation>
    <scope>NUCLEOTIDE SEQUENCE</scope>
    <source>
        <strain evidence="11">Ka4C1</strain>
    </source>
</reference>
<sequence length="842" mass="95736">MSLCQLFLQTDAAFISVAQLGELGLVQFKDLNQNVSSYSKKFVNEIRRCDEMDRQIKSIEEDIESANIYIPDAKNKIPAPLPRDMNELETSFEKLGEELSQIKSSTNSLKRNYLRLANTKHVLQKVQILLDEGQKNHARQSILEAQVHAPVLSNGHIGQDILVKETGDLNFIAGVIRRDRVAAFERVIWRMCHGMVYVRTADIEPEENAPFKEDAKYAVFLLFFSSFKLKEKVYKVCDGFKAEIVENCPDSAEQRKRLLVDTDIRLQDLNTVIYKTLEHRERVLHAAALNVKTWEIQVLKLKSVFHTLNMFNIDVTEKCLIAECWIPTCELQHVRGCLEYATDLSGSNVASILNIVHTEQTPPTYHKLNKFTKVFQGIVDSYGICNYREINPAPWTIITFPFIFAVMFGDMGHGLIMILGALAFILFEQKIEAAKIKDEIFNTFYGGRYVVLLMGLFAVYTGSVYNDAFSKSINLFGSDWQNIYSEARFKRAFEGKKIDELEDLKLELFPEKSFQGDPYVWGVDPVWNVAENKLNYLNPMKMKSSVIIGIAQMLFGLVLSLRNYLHQKSMIDVFFVFIPQLLFLSLIFIYLCVQIVLKWIFFPATAAIVFGQVYPGSHCAPSLLIGLINMFMMKQGGEGFVEQTSLNPGNNYTEYDQCSVRQWYPGQASIETVFLVIAVLCIPVMLFVKPFLLLRKVKRGEKVHVHSDDGHGEFNFGDVMVYQAIHTIEFALGCISHTASYLRLWALSLAHAQLSDVLWEMLFNMGLTTGGIVGVVMTAVIFFVFAVLSVSILVLMEGLSAFLHALRLHWVEFQSKFYGGDGIPFEPFSFAQLIRLHEGLDS</sequence>
<evidence type="ECO:0000313" key="12">
    <source>
        <dbReference type="Proteomes" id="UP000095284"/>
    </source>
</evidence>
<comment type="function">
    <text evidence="9">Essential component of the vacuolar proton pump (V-ATPase), a multimeric enzyme that catalyzes the translocation of protons across the membranes. Required for assembly and activity of the V-ATPase.</text>
</comment>
<feature type="transmembrane region" description="Helical" evidence="9">
    <location>
        <begin position="772"/>
        <end position="796"/>
    </location>
</feature>
<evidence type="ECO:0000256" key="8">
    <source>
        <dbReference type="ARBA" id="ARBA00023136"/>
    </source>
</evidence>
<dbReference type="InterPro" id="IPR026028">
    <property type="entry name" value="V-type_ATPase_116kDa_su_euka"/>
</dbReference>
<feature type="transmembrane region" description="Helical" evidence="9">
    <location>
        <begin position="673"/>
        <end position="694"/>
    </location>
</feature>
<comment type="similarity">
    <text evidence="2 9">Belongs to the V-ATPase 116 kDa subunit family.</text>
</comment>
<dbReference type="WBParaSite" id="BXY_1720900.1">
    <property type="protein sequence ID" value="BXY_1720900.1"/>
    <property type="gene ID" value="BXY_1720900"/>
</dbReference>
<accession>A0A1I7SVX9</accession>
<dbReference type="PIRSF" id="PIRSF001293">
    <property type="entry name" value="ATP6V0A1"/>
    <property type="match status" value="1"/>
</dbReference>
<dbReference type="GO" id="GO:0051117">
    <property type="term" value="F:ATPase binding"/>
    <property type="evidence" value="ECO:0007669"/>
    <property type="project" value="TreeGrafter"/>
</dbReference>
<dbReference type="SMR" id="A0A1I7SVX9"/>
<protein>
    <recommendedName>
        <fullName evidence="9">V-type proton ATPase subunit a</fullName>
    </recommendedName>
</protein>
<keyword evidence="8 9" id="KW-0472">Membrane</keyword>
<feature type="transmembrane region" description="Helical" evidence="9">
    <location>
        <begin position="542"/>
        <end position="561"/>
    </location>
</feature>
<dbReference type="PANTHER" id="PTHR11629:SF58">
    <property type="entry name" value="V-TYPE PROTON ATPASE 116 KDA SUBUNIT A 3"/>
    <property type="match status" value="1"/>
</dbReference>
<dbReference type="eggNOG" id="KOG2189">
    <property type="taxonomic scope" value="Eukaryota"/>
</dbReference>
<evidence type="ECO:0000256" key="5">
    <source>
        <dbReference type="ARBA" id="ARBA00022781"/>
    </source>
</evidence>
<dbReference type="EMBL" id="CAJFDI010000002">
    <property type="protein sequence ID" value="CAD5215997.1"/>
    <property type="molecule type" value="Genomic_DNA"/>
</dbReference>